<evidence type="ECO:0000256" key="1">
    <source>
        <dbReference type="SAM" id="MobiDB-lite"/>
    </source>
</evidence>
<proteinExistence type="predicted"/>
<feature type="region of interest" description="Disordered" evidence="1">
    <location>
        <begin position="1"/>
        <end position="118"/>
    </location>
</feature>
<protein>
    <submittedName>
        <fullName evidence="2">Uncharacterized protein</fullName>
    </submittedName>
</protein>
<dbReference type="EMBL" id="HBIW01008446">
    <property type="protein sequence ID" value="CAE0691727.1"/>
    <property type="molecule type" value="Transcribed_RNA"/>
</dbReference>
<evidence type="ECO:0000313" key="2">
    <source>
        <dbReference type="EMBL" id="CAE0691727.1"/>
    </source>
</evidence>
<gene>
    <name evidence="2" type="ORF">PCAL00307_LOCUS7163</name>
</gene>
<feature type="region of interest" description="Disordered" evidence="1">
    <location>
        <begin position="138"/>
        <end position="170"/>
    </location>
</feature>
<accession>A0A7S3ZRQ8</accession>
<reference evidence="2" key="1">
    <citation type="submission" date="2021-01" db="EMBL/GenBank/DDBJ databases">
        <authorList>
            <person name="Corre E."/>
            <person name="Pelletier E."/>
            <person name="Niang G."/>
            <person name="Scheremetjew M."/>
            <person name="Finn R."/>
            <person name="Kale V."/>
            <person name="Holt S."/>
            <person name="Cochrane G."/>
            <person name="Meng A."/>
            <person name="Brown T."/>
            <person name="Cohen L."/>
        </authorList>
    </citation>
    <scope>NUCLEOTIDE SEQUENCE</scope>
    <source>
        <strain evidence="2">CCMP1756</strain>
    </source>
</reference>
<name>A0A7S3ZRQ8_9STRA</name>
<feature type="compositionally biased region" description="Basic residues" evidence="1">
    <location>
        <begin position="66"/>
        <end position="75"/>
    </location>
</feature>
<sequence length="170" mass="18971">MALVLDDVENAAPQVHNKLNRTLSSASDETMRASAEAPAAQERPTLEDRPPSFLRRIFAGHTPHTSGRKRFVPKRPMKENRRYAEPSPPRRSWSFSSRGWNFPPGYTGQSPQPRPKTARKSVVSRLRSAVRSVTQLRQWASPRPTARRASFANRKALPADPGLAQPAAVL</sequence>
<organism evidence="2">
    <name type="scientific">Pelagomonas calceolata</name>
    <dbReference type="NCBI Taxonomy" id="35677"/>
    <lineage>
        <taxon>Eukaryota</taxon>
        <taxon>Sar</taxon>
        <taxon>Stramenopiles</taxon>
        <taxon>Ochrophyta</taxon>
        <taxon>Pelagophyceae</taxon>
        <taxon>Pelagomonadales</taxon>
        <taxon>Pelagomonadaceae</taxon>
        <taxon>Pelagomonas</taxon>
    </lineage>
</organism>
<dbReference type="AlphaFoldDB" id="A0A7S3ZRQ8"/>